<organism evidence="1 2">
    <name type="scientific">Solirubrobacter ginsenosidimutans</name>
    <dbReference type="NCBI Taxonomy" id="490573"/>
    <lineage>
        <taxon>Bacteria</taxon>
        <taxon>Bacillati</taxon>
        <taxon>Actinomycetota</taxon>
        <taxon>Thermoleophilia</taxon>
        <taxon>Solirubrobacterales</taxon>
        <taxon>Solirubrobacteraceae</taxon>
        <taxon>Solirubrobacter</taxon>
    </lineage>
</organism>
<dbReference type="EMBL" id="JAPDOD010000001">
    <property type="protein sequence ID" value="MDA0158780.1"/>
    <property type="molecule type" value="Genomic_DNA"/>
</dbReference>
<proteinExistence type="predicted"/>
<dbReference type="RefSeq" id="WP_270037376.1">
    <property type="nucleotide sequence ID" value="NZ_JAPDOD010000001.1"/>
</dbReference>
<protein>
    <submittedName>
        <fullName evidence="1">Uncharacterized protein</fullName>
    </submittedName>
</protein>
<accession>A0A9X3MPD0</accession>
<evidence type="ECO:0000313" key="1">
    <source>
        <dbReference type="EMBL" id="MDA0158780.1"/>
    </source>
</evidence>
<dbReference type="AlphaFoldDB" id="A0A9X3MPD0"/>
<name>A0A9X3MPD0_9ACTN</name>
<keyword evidence="2" id="KW-1185">Reference proteome</keyword>
<reference evidence="1" key="1">
    <citation type="submission" date="2022-10" db="EMBL/GenBank/DDBJ databases">
        <title>The WGS of Solirubrobacter ginsenosidimutans DSM 21036.</title>
        <authorList>
            <person name="Jiang Z."/>
        </authorList>
    </citation>
    <scope>NUCLEOTIDE SEQUENCE</scope>
    <source>
        <strain evidence="1">DSM 21036</strain>
    </source>
</reference>
<comment type="caution">
    <text evidence="1">The sequence shown here is derived from an EMBL/GenBank/DDBJ whole genome shotgun (WGS) entry which is preliminary data.</text>
</comment>
<dbReference type="Proteomes" id="UP001149140">
    <property type="component" value="Unassembled WGS sequence"/>
</dbReference>
<evidence type="ECO:0000313" key="2">
    <source>
        <dbReference type="Proteomes" id="UP001149140"/>
    </source>
</evidence>
<sequence length="47" mass="4623">MGGTANLSVSVLVGQVRSTATGVLTGIGLSHEEATDAVGRVAQDEPA</sequence>
<gene>
    <name evidence="1" type="ORF">OM076_00770</name>
</gene>